<evidence type="ECO:0000313" key="5">
    <source>
        <dbReference type="EMBL" id="MBB3192473.1"/>
    </source>
</evidence>
<evidence type="ECO:0000256" key="2">
    <source>
        <dbReference type="ARBA" id="ARBA00023125"/>
    </source>
</evidence>
<evidence type="ECO:0000256" key="3">
    <source>
        <dbReference type="ARBA" id="ARBA00023163"/>
    </source>
</evidence>
<dbReference type="Pfam" id="PF12852">
    <property type="entry name" value="Cupin_6"/>
    <property type="match status" value="1"/>
</dbReference>
<dbReference type="PANTHER" id="PTHR46796:SF13">
    <property type="entry name" value="HTH-TYPE TRANSCRIPTIONAL ACTIVATOR RHAS"/>
    <property type="match status" value="1"/>
</dbReference>
<dbReference type="PROSITE" id="PS01124">
    <property type="entry name" value="HTH_ARAC_FAMILY_2"/>
    <property type="match status" value="1"/>
</dbReference>
<accession>A0A839VA14</accession>
<dbReference type="GO" id="GO:0043565">
    <property type="term" value="F:sequence-specific DNA binding"/>
    <property type="evidence" value="ECO:0007669"/>
    <property type="project" value="InterPro"/>
</dbReference>
<dbReference type="PROSITE" id="PS00041">
    <property type="entry name" value="HTH_ARAC_FAMILY_1"/>
    <property type="match status" value="1"/>
</dbReference>
<dbReference type="PANTHER" id="PTHR46796">
    <property type="entry name" value="HTH-TYPE TRANSCRIPTIONAL ACTIVATOR RHAS-RELATED"/>
    <property type="match status" value="1"/>
</dbReference>
<dbReference type="InterPro" id="IPR018062">
    <property type="entry name" value="HTH_AraC-typ_CS"/>
</dbReference>
<name>A0A839VA14_9GAMM</name>
<evidence type="ECO:0000313" key="6">
    <source>
        <dbReference type="Proteomes" id="UP000547614"/>
    </source>
</evidence>
<dbReference type="InterPro" id="IPR032783">
    <property type="entry name" value="AraC_lig"/>
</dbReference>
<organism evidence="5 6">
    <name type="scientific">Halomonas cerina</name>
    <dbReference type="NCBI Taxonomy" id="447424"/>
    <lineage>
        <taxon>Bacteria</taxon>
        <taxon>Pseudomonadati</taxon>
        <taxon>Pseudomonadota</taxon>
        <taxon>Gammaproteobacteria</taxon>
        <taxon>Oceanospirillales</taxon>
        <taxon>Halomonadaceae</taxon>
        <taxon>Halomonas</taxon>
    </lineage>
</organism>
<evidence type="ECO:0000256" key="1">
    <source>
        <dbReference type="ARBA" id="ARBA00023015"/>
    </source>
</evidence>
<gene>
    <name evidence="5" type="ORF">FHR94_003769</name>
</gene>
<dbReference type="Pfam" id="PF12833">
    <property type="entry name" value="HTH_18"/>
    <property type="match status" value="1"/>
</dbReference>
<dbReference type="EMBL" id="JACHXP010000031">
    <property type="protein sequence ID" value="MBB3192473.1"/>
    <property type="molecule type" value="Genomic_DNA"/>
</dbReference>
<dbReference type="SMART" id="SM00342">
    <property type="entry name" value="HTH_ARAC"/>
    <property type="match status" value="1"/>
</dbReference>
<dbReference type="RefSeq" id="WP_183328139.1">
    <property type="nucleotide sequence ID" value="NZ_JACHXP010000031.1"/>
</dbReference>
<comment type="caution">
    <text evidence="5">The sequence shown here is derived from an EMBL/GenBank/DDBJ whole genome shotgun (WGS) entry which is preliminary data.</text>
</comment>
<evidence type="ECO:0000259" key="4">
    <source>
        <dbReference type="PROSITE" id="PS01124"/>
    </source>
</evidence>
<dbReference type="InterPro" id="IPR009057">
    <property type="entry name" value="Homeodomain-like_sf"/>
</dbReference>
<dbReference type="Gene3D" id="1.10.10.60">
    <property type="entry name" value="Homeodomain-like"/>
    <property type="match status" value="2"/>
</dbReference>
<keyword evidence="3" id="KW-0804">Transcription</keyword>
<dbReference type="InterPro" id="IPR020449">
    <property type="entry name" value="Tscrpt_reg_AraC-type_HTH"/>
</dbReference>
<dbReference type="AlphaFoldDB" id="A0A839VA14"/>
<dbReference type="InterPro" id="IPR018060">
    <property type="entry name" value="HTH_AraC"/>
</dbReference>
<feature type="domain" description="HTH araC/xylS-type" evidence="4">
    <location>
        <begin position="250"/>
        <end position="348"/>
    </location>
</feature>
<reference evidence="5 6" key="1">
    <citation type="submission" date="2020-08" db="EMBL/GenBank/DDBJ databases">
        <title>Genomic Encyclopedia of Type Strains, Phase III (KMG-III): the genomes of soil and plant-associated and newly described type strains.</title>
        <authorList>
            <person name="Whitman W."/>
        </authorList>
    </citation>
    <scope>NUCLEOTIDE SEQUENCE [LARGE SCALE GENOMIC DNA]</scope>
    <source>
        <strain evidence="5 6">CECT 7282</strain>
    </source>
</reference>
<dbReference type="SUPFAM" id="SSF46689">
    <property type="entry name" value="Homeodomain-like"/>
    <property type="match status" value="2"/>
</dbReference>
<proteinExistence type="predicted"/>
<protein>
    <submittedName>
        <fullName evidence="5">AraC-like DNA-binding protein</fullName>
    </submittedName>
</protein>
<sequence length="352" mass="38671">MNGDHDRASGSLASASDATTPRYALADDLLSDVLEKVRLRGALFFLWQPFWPFAIGVPRDRAFGQVILPDAERILSYHIVTQGPCWGSVMGEPSIRLESGDIFLVPHGDAYVIASEPRQPSPADEAPALEFFRQMAAGELPPLVIEGGTGPEHNRLICGFLGCDVRPSNPLLSALPRLIHVPALAPGSQDPLSHLIDFALVESQEGRDGSRCVLLRLSELMFVEVIRRYLAAAPQLRSGWLGGLRDPLVGRALTLLHRRPAFPWTLARLAREAGASRSTLAERFTRLVGEPPMQYHTRWRIQIAAHRLATGGSKVYGVAQEVGYHSEAAFSRAFKRVVGMSPAQWRQHRASA</sequence>
<keyword evidence="6" id="KW-1185">Reference proteome</keyword>
<dbReference type="InterPro" id="IPR050204">
    <property type="entry name" value="AraC_XylS_family_regulators"/>
</dbReference>
<dbReference type="Proteomes" id="UP000547614">
    <property type="component" value="Unassembled WGS sequence"/>
</dbReference>
<keyword evidence="1" id="KW-0805">Transcription regulation</keyword>
<keyword evidence="2 5" id="KW-0238">DNA-binding</keyword>
<dbReference type="PRINTS" id="PR00032">
    <property type="entry name" value="HTHARAC"/>
</dbReference>
<dbReference type="GO" id="GO:0003700">
    <property type="term" value="F:DNA-binding transcription factor activity"/>
    <property type="evidence" value="ECO:0007669"/>
    <property type="project" value="InterPro"/>
</dbReference>